<gene>
    <name evidence="2" type="ORF">B296_00023341</name>
</gene>
<feature type="compositionally biased region" description="Polar residues" evidence="1">
    <location>
        <begin position="67"/>
        <end position="88"/>
    </location>
</feature>
<comment type="caution">
    <text evidence="2">The sequence shown here is derived from an EMBL/GenBank/DDBJ whole genome shotgun (WGS) entry which is preliminary data.</text>
</comment>
<dbReference type="Proteomes" id="UP000287651">
    <property type="component" value="Unassembled WGS sequence"/>
</dbReference>
<feature type="compositionally biased region" description="Basic and acidic residues" evidence="1">
    <location>
        <begin position="141"/>
        <end position="154"/>
    </location>
</feature>
<protein>
    <submittedName>
        <fullName evidence="2">Uncharacterized protein</fullName>
    </submittedName>
</protein>
<evidence type="ECO:0000256" key="1">
    <source>
        <dbReference type="SAM" id="MobiDB-lite"/>
    </source>
</evidence>
<name>A0A426YCE4_ENSVE</name>
<feature type="compositionally biased region" description="Basic and acidic residues" evidence="1">
    <location>
        <begin position="195"/>
        <end position="216"/>
    </location>
</feature>
<evidence type="ECO:0000313" key="3">
    <source>
        <dbReference type="Proteomes" id="UP000287651"/>
    </source>
</evidence>
<accession>A0A426YCE4</accession>
<feature type="non-terminal residue" evidence="2">
    <location>
        <position position="1"/>
    </location>
</feature>
<sequence length="254" mass="28389">HSSDSFPSTIAKLVELWCVILSNGNTSNYKGNSLPKGAVQYIRLLLERVDKDLESKGKTTKGKRQLQIPNSTTSSEFPTHPLSRQSTLPSSFTEFDAIGALIPLILPLHGHHDRHLEADLVPMLENLERRSEDEPTAPKANSERRTGRETSTRDWKRRGIGNKTGGGLSLRRCHFPSVPTPFLLSGASPSGGIPRSRDREIKEKKIGIERATRERGPSIARSSRRPSPSDPRRVSQTPDPKNSRWRRAKKGRRP</sequence>
<dbReference type="AlphaFoldDB" id="A0A426YCE4"/>
<feature type="region of interest" description="Disordered" evidence="1">
    <location>
        <begin position="55"/>
        <end position="88"/>
    </location>
</feature>
<feature type="region of interest" description="Disordered" evidence="1">
    <location>
        <begin position="128"/>
        <end position="254"/>
    </location>
</feature>
<feature type="compositionally biased region" description="Basic residues" evidence="1">
    <location>
        <begin position="243"/>
        <end position="254"/>
    </location>
</feature>
<organism evidence="2 3">
    <name type="scientific">Ensete ventricosum</name>
    <name type="common">Abyssinian banana</name>
    <name type="synonym">Musa ensete</name>
    <dbReference type="NCBI Taxonomy" id="4639"/>
    <lineage>
        <taxon>Eukaryota</taxon>
        <taxon>Viridiplantae</taxon>
        <taxon>Streptophyta</taxon>
        <taxon>Embryophyta</taxon>
        <taxon>Tracheophyta</taxon>
        <taxon>Spermatophyta</taxon>
        <taxon>Magnoliopsida</taxon>
        <taxon>Liliopsida</taxon>
        <taxon>Zingiberales</taxon>
        <taxon>Musaceae</taxon>
        <taxon>Ensete</taxon>
    </lineage>
</organism>
<dbReference type="EMBL" id="AMZH03013366">
    <property type="protein sequence ID" value="RRT49401.1"/>
    <property type="molecule type" value="Genomic_DNA"/>
</dbReference>
<evidence type="ECO:0000313" key="2">
    <source>
        <dbReference type="EMBL" id="RRT49401.1"/>
    </source>
</evidence>
<proteinExistence type="predicted"/>
<reference evidence="2 3" key="1">
    <citation type="journal article" date="2014" name="Agronomy (Basel)">
        <title>A Draft Genome Sequence for Ensete ventricosum, the Drought-Tolerant Tree Against Hunger.</title>
        <authorList>
            <person name="Harrison J."/>
            <person name="Moore K.A."/>
            <person name="Paszkiewicz K."/>
            <person name="Jones T."/>
            <person name="Grant M."/>
            <person name="Ambacheew D."/>
            <person name="Muzemil S."/>
            <person name="Studholme D.J."/>
        </authorList>
    </citation>
    <scope>NUCLEOTIDE SEQUENCE [LARGE SCALE GENOMIC DNA]</scope>
</reference>